<feature type="region of interest" description="Disordered" evidence="1">
    <location>
        <begin position="238"/>
        <end position="268"/>
    </location>
</feature>
<protein>
    <submittedName>
        <fullName evidence="2">Uncharacterized protein</fullName>
    </submittedName>
</protein>
<reference evidence="2" key="1">
    <citation type="submission" date="2005-08" db="EMBL/GenBank/DDBJ databases">
        <title>Complete sequence of Chlorobium chlorochromatii CaD3.</title>
        <authorList>
            <person name="Copeland A."/>
            <person name="Lucas S."/>
            <person name="Lapidus A."/>
            <person name="Barry K."/>
            <person name="Detter J.C."/>
            <person name="Glavina T."/>
            <person name="Hammon N."/>
            <person name="Israni S."/>
            <person name="Pitluck S."/>
            <person name="Bryant D."/>
            <person name="Schmutz J."/>
            <person name="Larimer F."/>
            <person name="Land M."/>
            <person name="Kyrpides N."/>
            <person name="Ivanova N."/>
            <person name="Richardson P."/>
        </authorList>
    </citation>
    <scope>NUCLEOTIDE SEQUENCE [LARGE SCALE GENOMIC DNA]</scope>
    <source>
        <strain evidence="2">CaD3</strain>
    </source>
</reference>
<dbReference type="STRING" id="340177.Cag_0826"/>
<dbReference type="KEGG" id="cch:Cag_0826"/>
<proteinExistence type="predicted"/>
<name>Q3ASD3_CHLCH</name>
<evidence type="ECO:0000256" key="1">
    <source>
        <dbReference type="SAM" id="MobiDB-lite"/>
    </source>
</evidence>
<dbReference type="HOGENOM" id="CLU_1114967_0_0_10"/>
<dbReference type="OrthoDB" id="597143at2"/>
<organism evidence="2">
    <name type="scientific">Chlorobium chlorochromatii (strain CaD3)</name>
    <dbReference type="NCBI Taxonomy" id="340177"/>
    <lineage>
        <taxon>Bacteria</taxon>
        <taxon>Pseudomonadati</taxon>
        <taxon>Chlorobiota</taxon>
        <taxon>Chlorobiia</taxon>
        <taxon>Chlorobiales</taxon>
        <taxon>Chlorobiaceae</taxon>
        <taxon>Chlorobium/Pelodictyon group</taxon>
        <taxon>Chlorobium</taxon>
    </lineage>
</organism>
<dbReference type="AlphaFoldDB" id="Q3ASD3"/>
<sequence length="268" mass="29977">MESNGFFPFRSELLKASIGLATTITETSEQPIFDELKIRRYNVPADEIASFILTKLDHWFGWNMLSDRPSKNNTRLIRADVGSILLFGLKIKVTYGLYEEKDANERPITSVHAHAETSIESKGDLGESRRVIRMMLSALDFNYLTEQLHDEEYQSRSLDCAATRYILEQMFVVEPEPEPAKPAPSKVPKATVIELRKPNPVQTIPLITKPKSNEADVVALLEPMETEQPAANVAALEEETYQSSATSAAGDDKPAKPKIIVVTSKKNQ</sequence>
<evidence type="ECO:0000313" key="2">
    <source>
        <dbReference type="EMBL" id="ABB28092.1"/>
    </source>
</evidence>
<accession>Q3ASD3</accession>
<gene>
    <name evidence="2" type="ordered locus">Cag_0826</name>
</gene>
<dbReference type="EMBL" id="CP000108">
    <property type="protein sequence ID" value="ABB28092.1"/>
    <property type="molecule type" value="Genomic_DNA"/>
</dbReference>
<dbReference type="eggNOG" id="ENOG50337XZ">
    <property type="taxonomic scope" value="Bacteria"/>
</dbReference>